<gene>
    <name evidence="7" type="ORF">FWK35_00025104</name>
</gene>
<organism evidence="7 8">
    <name type="scientific">Aphis craccivora</name>
    <name type="common">Cowpea aphid</name>
    <dbReference type="NCBI Taxonomy" id="307492"/>
    <lineage>
        <taxon>Eukaryota</taxon>
        <taxon>Metazoa</taxon>
        <taxon>Ecdysozoa</taxon>
        <taxon>Arthropoda</taxon>
        <taxon>Hexapoda</taxon>
        <taxon>Insecta</taxon>
        <taxon>Pterygota</taxon>
        <taxon>Neoptera</taxon>
        <taxon>Paraneoptera</taxon>
        <taxon>Hemiptera</taxon>
        <taxon>Sternorrhyncha</taxon>
        <taxon>Aphidomorpha</taxon>
        <taxon>Aphidoidea</taxon>
        <taxon>Aphididae</taxon>
        <taxon>Aphidini</taxon>
        <taxon>Aphis</taxon>
        <taxon>Aphis</taxon>
    </lineage>
</organism>
<evidence type="ECO:0000256" key="4">
    <source>
        <dbReference type="ARBA" id="ARBA00023125"/>
    </source>
</evidence>
<dbReference type="PROSITE" id="PS50950">
    <property type="entry name" value="ZF_THAP"/>
    <property type="match status" value="1"/>
</dbReference>
<keyword evidence="8" id="KW-1185">Reference proteome</keyword>
<accession>A0A6G0W052</accession>
<dbReference type="SUPFAM" id="SSF57716">
    <property type="entry name" value="Glucocorticoid receptor-like (DNA-binding domain)"/>
    <property type="match status" value="1"/>
</dbReference>
<keyword evidence="2 5" id="KW-0863">Zinc-finger</keyword>
<keyword evidence="3" id="KW-0862">Zinc</keyword>
<evidence type="ECO:0000256" key="2">
    <source>
        <dbReference type="ARBA" id="ARBA00022771"/>
    </source>
</evidence>
<keyword evidence="4 5" id="KW-0238">DNA-binding</keyword>
<evidence type="ECO:0000259" key="6">
    <source>
        <dbReference type="PROSITE" id="PS50950"/>
    </source>
</evidence>
<proteinExistence type="predicted"/>
<protein>
    <submittedName>
        <fullName evidence="7">THAP domain-containing protein 2-like</fullName>
    </submittedName>
</protein>
<comment type="caution">
    <text evidence="7">The sequence shown here is derived from an EMBL/GenBank/DDBJ whole genome shotgun (WGS) entry which is preliminary data.</text>
</comment>
<evidence type="ECO:0000256" key="3">
    <source>
        <dbReference type="ARBA" id="ARBA00022833"/>
    </source>
</evidence>
<evidence type="ECO:0000313" key="7">
    <source>
        <dbReference type="EMBL" id="KAF0714465.1"/>
    </source>
</evidence>
<evidence type="ECO:0000313" key="8">
    <source>
        <dbReference type="Proteomes" id="UP000478052"/>
    </source>
</evidence>
<name>A0A6G0W052_APHCR</name>
<evidence type="ECO:0000256" key="1">
    <source>
        <dbReference type="ARBA" id="ARBA00022723"/>
    </source>
</evidence>
<sequence length="84" mass="9886">MLRFSSTSHRHSRLTLSCFNQFYLECRASSFWDNLYTSTRCAVALCTNSLQATKKKNLNISYHIFPKDQKLCNAWVNSCRRKDE</sequence>
<dbReference type="GO" id="GO:0008270">
    <property type="term" value="F:zinc ion binding"/>
    <property type="evidence" value="ECO:0007669"/>
    <property type="project" value="UniProtKB-KW"/>
</dbReference>
<evidence type="ECO:0000256" key="5">
    <source>
        <dbReference type="PROSITE-ProRule" id="PRU00309"/>
    </source>
</evidence>
<dbReference type="GO" id="GO:0003677">
    <property type="term" value="F:DNA binding"/>
    <property type="evidence" value="ECO:0007669"/>
    <property type="project" value="UniProtKB-UniRule"/>
</dbReference>
<dbReference type="OrthoDB" id="5982876at2759"/>
<dbReference type="EMBL" id="VUJU01010403">
    <property type="protein sequence ID" value="KAF0714465.1"/>
    <property type="molecule type" value="Genomic_DNA"/>
</dbReference>
<feature type="domain" description="THAP-type" evidence="6">
    <location>
        <begin position="37"/>
        <end position="84"/>
    </location>
</feature>
<dbReference type="InterPro" id="IPR006612">
    <property type="entry name" value="THAP_Znf"/>
</dbReference>
<reference evidence="7 8" key="1">
    <citation type="submission" date="2019-08" db="EMBL/GenBank/DDBJ databases">
        <title>Whole genome of Aphis craccivora.</title>
        <authorList>
            <person name="Voronova N.V."/>
            <person name="Shulinski R.S."/>
            <person name="Bandarenka Y.V."/>
            <person name="Zhorov D.G."/>
            <person name="Warner D."/>
        </authorList>
    </citation>
    <scope>NUCLEOTIDE SEQUENCE [LARGE SCALE GENOMIC DNA]</scope>
    <source>
        <strain evidence="7">180601</strain>
        <tissue evidence="7">Whole Body</tissue>
    </source>
</reference>
<dbReference type="Pfam" id="PF05485">
    <property type="entry name" value="THAP"/>
    <property type="match status" value="1"/>
</dbReference>
<dbReference type="Proteomes" id="UP000478052">
    <property type="component" value="Unassembled WGS sequence"/>
</dbReference>
<dbReference type="AlphaFoldDB" id="A0A6G0W052"/>
<keyword evidence="1" id="KW-0479">Metal-binding</keyword>